<organism evidence="1 2">
    <name type="scientific">Compostibacter hankyongensis</name>
    <dbReference type="NCBI Taxonomy" id="1007089"/>
    <lineage>
        <taxon>Bacteria</taxon>
        <taxon>Pseudomonadati</taxon>
        <taxon>Bacteroidota</taxon>
        <taxon>Chitinophagia</taxon>
        <taxon>Chitinophagales</taxon>
        <taxon>Chitinophagaceae</taxon>
        <taxon>Compostibacter</taxon>
    </lineage>
</organism>
<evidence type="ECO:0000313" key="2">
    <source>
        <dbReference type="Proteomes" id="UP001501207"/>
    </source>
</evidence>
<evidence type="ECO:0008006" key="3">
    <source>
        <dbReference type="Google" id="ProtNLM"/>
    </source>
</evidence>
<protein>
    <recommendedName>
        <fullName evidence="3">Lipocalin-like domain-containing protein</fullName>
    </recommendedName>
</protein>
<comment type="caution">
    <text evidence="1">The sequence shown here is derived from an EMBL/GenBank/DDBJ whole genome shotgun (WGS) entry which is preliminary data.</text>
</comment>
<evidence type="ECO:0000313" key="1">
    <source>
        <dbReference type="EMBL" id="GAA4318813.1"/>
    </source>
</evidence>
<keyword evidence="2" id="KW-1185">Reference proteome</keyword>
<dbReference type="Proteomes" id="UP001501207">
    <property type="component" value="Unassembled WGS sequence"/>
</dbReference>
<name>A0ABP8G7E1_9BACT</name>
<dbReference type="EMBL" id="BAABFN010000022">
    <property type="protein sequence ID" value="GAA4318813.1"/>
    <property type="molecule type" value="Genomic_DNA"/>
</dbReference>
<accession>A0ABP8G7E1</accession>
<sequence>MRKYTLLISSACLLLLSCGKSSTEKKLWDKHWKVYDVTPPPGIFDVEATHQAEDLKNGFYKNAWFQFTRDGVFRASFGGKADSGKYTISFDGKIISLYPWQGTKMYEQLRVLKLTPQQFDFNTILADFRMTLHTRSAE</sequence>
<dbReference type="PROSITE" id="PS51257">
    <property type="entry name" value="PROKAR_LIPOPROTEIN"/>
    <property type="match status" value="1"/>
</dbReference>
<gene>
    <name evidence="1" type="ORF">GCM10023143_31840</name>
</gene>
<dbReference type="RefSeq" id="WP_344981203.1">
    <property type="nucleotide sequence ID" value="NZ_BAABFN010000022.1"/>
</dbReference>
<proteinExistence type="predicted"/>
<reference evidence="2" key="1">
    <citation type="journal article" date="2019" name="Int. J. Syst. Evol. Microbiol.">
        <title>The Global Catalogue of Microorganisms (GCM) 10K type strain sequencing project: providing services to taxonomists for standard genome sequencing and annotation.</title>
        <authorList>
            <consortium name="The Broad Institute Genomics Platform"/>
            <consortium name="The Broad Institute Genome Sequencing Center for Infectious Disease"/>
            <person name="Wu L."/>
            <person name="Ma J."/>
        </authorList>
    </citation>
    <scope>NUCLEOTIDE SEQUENCE [LARGE SCALE GENOMIC DNA]</scope>
    <source>
        <strain evidence="2">JCM 17664</strain>
    </source>
</reference>